<accession>A0A7W7SQ88</accession>
<name>A0A7W7SQ88_9ACTN</name>
<protein>
    <submittedName>
        <fullName evidence="1">Uncharacterized protein</fullName>
    </submittedName>
</protein>
<dbReference type="Proteomes" id="UP000578819">
    <property type="component" value="Unassembled WGS sequence"/>
</dbReference>
<reference evidence="1 2" key="1">
    <citation type="submission" date="2020-08" db="EMBL/GenBank/DDBJ databases">
        <title>Sequencing the genomes of 1000 actinobacteria strains.</title>
        <authorList>
            <person name="Klenk H.-P."/>
        </authorList>
    </citation>
    <scope>NUCLEOTIDE SEQUENCE [LARGE SCALE GENOMIC DNA]</scope>
    <source>
        <strain evidence="1 2">DSM 45886</strain>
    </source>
</reference>
<keyword evidence="2" id="KW-1185">Reference proteome</keyword>
<dbReference type="EMBL" id="JACHJW010000001">
    <property type="protein sequence ID" value="MBB4958934.1"/>
    <property type="molecule type" value="Genomic_DNA"/>
</dbReference>
<proteinExistence type="predicted"/>
<comment type="caution">
    <text evidence="1">The sequence shown here is derived from an EMBL/GenBank/DDBJ whole genome shotgun (WGS) entry which is preliminary data.</text>
</comment>
<evidence type="ECO:0000313" key="2">
    <source>
        <dbReference type="Proteomes" id="UP000578819"/>
    </source>
</evidence>
<sequence>MTTQLELFATTAPVDGAPLTVADLDEWIAVTRNVANSHAAGHYPFEWARAGLGALLGEVIPHRRWSTRELLDALARARQIAAKADVDDRVIGGDR</sequence>
<dbReference type="RefSeq" id="WP_184534948.1">
    <property type="nucleotide sequence ID" value="NZ_JACHJW010000001.1"/>
</dbReference>
<organism evidence="1 2">
    <name type="scientific">Micromonospora polyrhachis</name>
    <dbReference type="NCBI Taxonomy" id="1282883"/>
    <lineage>
        <taxon>Bacteria</taxon>
        <taxon>Bacillati</taxon>
        <taxon>Actinomycetota</taxon>
        <taxon>Actinomycetes</taxon>
        <taxon>Micromonosporales</taxon>
        <taxon>Micromonosporaceae</taxon>
        <taxon>Micromonospora</taxon>
    </lineage>
</organism>
<gene>
    <name evidence="1" type="ORF">FHR38_002667</name>
</gene>
<evidence type="ECO:0000313" key="1">
    <source>
        <dbReference type="EMBL" id="MBB4958934.1"/>
    </source>
</evidence>
<dbReference type="AlphaFoldDB" id="A0A7W7SQ88"/>